<protein>
    <recommendedName>
        <fullName evidence="4">DUF2914 domain-containing protein</fullName>
    </recommendedName>
</protein>
<feature type="chain" id="PRO_5020363493" description="DUF2914 domain-containing protein" evidence="1">
    <location>
        <begin position="18"/>
        <end position="113"/>
    </location>
</feature>
<dbReference type="Proteomes" id="UP000290657">
    <property type="component" value="Unassembled WGS sequence"/>
</dbReference>
<name>A0A4Q0XNM1_9BACT</name>
<dbReference type="OrthoDB" id="5344195at2"/>
<feature type="signal peptide" evidence="1">
    <location>
        <begin position="1"/>
        <end position="17"/>
    </location>
</feature>
<keyword evidence="1" id="KW-0732">Signal</keyword>
<proteinExistence type="predicted"/>
<comment type="caution">
    <text evidence="2">The sequence shown here is derived from an EMBL/GenBank/DDBJ whole genome shotgun (WGS) entry which is preliminary data.</text>
</comment>
<evidence type="ECO:0000313" key="3">
    <source>
        <dbReference type="Proteomes" id="UP000290657"/>
    </source>
</evidence>
<gene>
    <name evidence="2" type="ORF">CRV04_09625</name>
</gene>
<evidence type="ECO:0008006" key="4">
    <source>
        <dbReference type="Google" id="ProtNLM"/>
    </source>
</evidence>
<dbReference type="RefSeq" id="WP_128996633.1">
    <property type="nucleotide sequence ID" value="NZ_PDKN01000006.1"/>
</dbReference>
<keyword evidence="3" id="KW-1185">Reference proteome</keyword>
<dbReference type="EMBL" id="PDKN01000006">
    <property type="protein sequence ID" value="RXJ56291.1"/>
    <property type="molecule type" value="Genomic_DNA"/>
</dbReference>
<accession>A0A4Q0XNM1</accession>
<organism evidence="2 3">
    <name type="scientific">Candidatus Marinarcus aquaticus</name>
    <dbReference type="NCBI Taxonomy" id="2044504"/>
    <lineage>
        <taxon>Bacteria</taxon>
        <taxon>Pseudomonadati</taxon>
        <taxon>Campylobacterota</taxon>
        <taxon>Epsilonproteobacteria</taxon>
        <taxon>Campylobacterales</taxon>
        <taxon>Arcobacteraceae</taxon>
        <taxon>Candidatus Marinarcus</taxon>
    </lineage>
</organism>
<dbReference type="AlphaFoldDB" id="A0A4Q0XNM1"/>
<evidence type="ECO:0000256" key="1">
    <source>
        <dbReference type="SAM" id="SignalP"/>
    </source>
</evidence>
<reference evidence="2 3" key="1">
    <citation type="submission" date="2017-10" db="EMBL/GenBank/DDBJ databases">
        <title>Genomics of the genus Arcobacter.</title>
        <authorList>
            <person name="Perez-Cataluna A."/>
            <person name="Figueras M.J."/>
        </authorList>
    </citation>
    <scope>NUCLEOTIDE SEQUENCE [LARGE SCALE GENOMIC DNA]</scope>
    <source>
        <strain evidence="2 3">CECT 8987</strain>
    </source>
</reference>
<sequence>MKKIVALFLLVSCFAQAEIVETEYDEKVADCLILKDENSIICKYTNERRTEDYEVVFEWIDPTGDVSRKRTMLIPAGHGSVYDFRYISGRMKGIWTFRVIDNDQIVTTTFELE</sequence>
<evidence type="ECO:0000313" key="2">
    <source>
        <dbReference type="EMBL" id="RXJ56291.1"/>
    </source>
</evidence>